<keyword evidence="6" id="KW-1185">Reference proteome</keyword>
<dbReference type="PROSITE" id="PS00211">
    <property type="entry name" value="ABC_TRANSPORTER_1"/>
    <property type="match status" value="1"/>
</dbReference>
<keyword evidence="1" id="KW-0813">Transport</keyword>
<dbReference type="PANTHER" id="PTHR42711:SF16">
    <property type="entry name" value="ABC TRANSPORTER ATP-BINDING PROTEIN"/>
    <property type="match status" value="1"/>
</dbReference>
<dbReference type="PANTHER" id="PTHR42711">
    <property type="entry name" value="ABC TRANSPORTER ATP-BINDING PROTEIN"/>
    <property type="match status" value="1"/>
</dbReference>
<name>A0ABT0GLL0_9GAMM</name>
<sequence length="308" mass="33755">MAIRLTDLHKSFGPKQAVRGIDLEVPRGALYGIIGPNGAGKSTTLRMILSILFPDAGEIEVLGCRSALAAKDRIGYLPEERGVYRKMSVGDFLRHMAQLKGVPRGDCARRIGHWLERVALADVARKKCEELSKGMQQKVQFIASVIHEPELLILDEPFSGLDPVAMRLLRDLILEQHRRGTTVLFSTHVMFQAEQLCEHIVMIHDGRKVLDDSLAGIRDRHAPRAFLIEPLAAIDDAAARLQALPGVQAVAESGRGWRVDLSEQADPATVLPQAAATLPPARLELIQPTLEDIFIGIAGRPATTEVEA</sequence>
<accession>A0ABT0GLL0</accession>
<proteinExistence type="predicted"/>
<dbReference type="InterPro" id="IPR025302">
    <property type="entry name" value="DrrA1/2-like_C"/>
</dbReference>
<keyword evidence="3 5" id="KW-0067">ATP-binding</keyword>
<feature type="domain" description="ABC transporter" evidence="4">
    <location>
        <begin position="3"/>
        <end position="230"/>
    </location>
</feature>
<dbReference type="RefSeq" id="WP_248211381.1">
    <property type="nucleotide sequence ID" value="NZ_JALNMH010000018.1"/>
</dbReference>
<dbReference type="GO" id="GO:0005524">
    <property type="term" value="F:ATP binding"/>
    <property type="evidence" value="ECO:0007669"/>
    <property type="project" value="UniProtKB-KW"/>
</dbReference>
<dbReference type="Pfam" id="PF00005">
    <property type="entry name" value="ABC_tran"/>
    <property type="match status" value="1"/>
</dbReference>
<evidence type="ECO:0000313" key="5">
    <source>
        <dbReference type="EMBL" id="MCK7595432.1"/>
    </source>
</evidence>
<dbReference type="InterPro" id="IPR003439">
    <property type="entry name" value="ABC_transporter-like_ATP-bd"/>
</dbReference>
<evidence type="ECO:0000256" key="1">
    <source>
        <dbReference type="ARBA" id="ARBA00022448"/>
    </source>
</evidence>
<protein>
    <submittedName>
        <fullName evidence="5">ATP-binding cassette domain-containing protein</fullName>
    </submittedName>
</protein>
<comment type="caution">
    <text evidence="5">The sequence shown here is derived from an EMBL/GenBank/DDBJ whole genome shotgun (WGS) entry which is preliminary data.</text>
</comment>
<dbReference type="SMART" id="SM00382">
    <property type="entry name" value="AAA"/>
    <property type="match status" value="1"/>
</dbReference>
<dbReference type="Gene3D" id="3.40.50.300">
    <property type="entry name" value="P-loop containing nucleotide triphosphate hydrolases"/>
    <property type="match status" value="1"/>
</dbReference>
<keyword evidence="2" id="KW-0547">Nucleotide-binding</keyword>
<reference evidence="5" key="1">
    <citation type="submission" date="2022-04" db="EMBL/GenBank/DDBJ databases">
        <title>Lysobacter sp. CAU 1642 isolated from sea sand.</title>
        <authorList>
            <person name="Kim W."/>
        </authorList>
    </citation>
    <scope>NUCLEOTIDE SEQUENCE</scope>
    <source>
        <strain evidence="5">CAU 1642</strain>
    </source>
</reference>
<dbReference type="InterPro" id="IPR027417">
    <property type="entry name" value="P-loop_NTPase"/>
</dbReference>
<dbReference type="Proteomes" id="UP001431449">
    <property type="component" value="Unassembled WGS sequence"/>
</dbReference>
<dbReference type="PROSITE" id="PS50893">
    <property type="entry name" value="ABC_TRANSPORTER_2"/>
    <property type="match status" value="1"/>
</dbReference>
<dbReference type="InterPro" id="IPR017871">
    <property type="entry name" value="ABC_transporter-like_CS"/>
</dbReference>
<evidence type="ECO:0000313" key="6">
    <source>
        <dbReference type="Proteomes" id="UP001431449"/>
    </source>
</evidence>
<gene>
    <name evidence="5" type="ORF">M0G41_17370</name>
</gene>
<dbReference type="Pfam" id="PF13732">
    <property type="entry name" value="DrrA1-3_C"/>
    <property type="match status" value="1"/>
</dbReference>
<dbReference type="InterPro" id="IPR003593">
    <property type="entry name" value="AAA+_ATPase"/>
</dbReference>
<evidence type="ECO:0000259" key="4">
    <source>
        <dbReference type="PROSITE" id="PS50893"/>
    </source>
</evidence>
<evidence type="ECO:0000256" key="3">
    <source>
        <dbReference type="ARBA" id="ARBA00022840"/>
    </source>
</evidence>
<evidence type="ECO:0000256" key="2">
    <source>
        <dbReference type="ARBA" id="ARBA00022741"/>
    </source>
</evidence>
<dbReference type="SUPFAM" id="SSF52540">
    <property type="entry name" value="P-loop containing nucleoside triphosphate hydrolases"/>
    <property type="match status" value="1"/>
</dbReference>
<organism evidence="5 6">
    <name type="scientific">Pseudomarimonas salicorniae</name>
    <dbReference type="NCBI Taxonomy" id="2933270"/>
    <lineage>
        <taxon>Bacteria</taxon>
        <taxon>Pseudomonadati</taxon>
        <taxon>Pseudomonadota</taxon>
        <taxon>Gammaproteobacteria</taxon>
        <taxon>Lysobacterales</taxon>
        <taxon>Lysobacteraceae</taxon>
        <taxon>Pseudomarimonas</taxon>
    </lineage>
</organism>
<dbReference type="InterPro" id="IPR050763">
    <property type="entry name" value="ABC_transporter_ATP-binding"/>
</dbReference>
<dbReference type="EMBL" id="JALNMH010000018">
    <property type="protein sequence ID" value="MCK7595432.1"/>
    <property type="molecule type" value="Genomic_DNA"/>
</dbReference>